<dbReference type="EMBL" id="CP019070">
    <property type="protein sequence ID" value="APW65408.1"/>
    <property type="molecule type" value="Genomic_DNA"/>
</dbReference>
<keyword evidence="2" id="KW-1185">Reference proteome</keyword>
<dbReference type="RefSeq" id="WP_076085677.1">
    <property type="nucleotide sequence ID" value="NZ_CP019070.1"/>
</dbReference>
<dbReference type="STRING" id="1850254.LPB137_05875"/>
<gene>
    <name evidence="1" type="ORF">LPB137_05875</name>
</gene>
<dbReference type="Proteomes" id="UP000186074">
    <property type="component" value="Chromosome"/>
</dbReference>
<name>A0A1P8KLL0_9BACT</name>
<protein>
    <submittedName>
        <fullName evidence="1">Uncharacterized protein</fullName>
    </submittedName>
</protein>
<evidence type="ECO:0000313" key="1">
    <source>
        <dbReference type="EMBL" id="APW65408.1"/>
    </source>
</evidence>
<proteinExistence type="predicted"/>
<dbReference type="AlphaFoldDB" id="A0A1P8KLL0"/>
<evidence type="ECO:0000313" key="2">
    <source>
        <dbReference type="Proteomes" id="UP000186074"/>
    </source>
</evidence>
<dbReference type="OrthoDB" id="5344345at2"/>
<dbReference type="KEGG" id="alp:LPB137_05875"/>
<reference evidence="1 2" key="1">
    <citation type="submission" date="2017-01" db="EMBL/GenBank/DDBJ databases">
        <title>Genome sequencing of Arcobacter sp. LPB0137.</title>
        <authorList>
            <person name="Lee G.-W."/>
            <person name="Yi H."/>
        </authorList>
    </citation>
    <scope>NUCLEOTIDE SEQUENCE [LARGE SCALE GENOMIC DNA]</scope>
    <source>
        <strain evidence="1 2">LPB0137</strain>
    </source>
</reference>
<organism evidence="1 2">
    <name type="scientific">Poseidonibacter parvus</name>
    <dbReference type="NCBI Taxonomy" id="1850254"/>
    <lineage>
        <taxon>Bacteria</taxon>
        <taxon>Pseudomonadati</taxon>
        <taxon>Campylobacterota</taxon>
        <taxon>Epsilonproteobacteria</taxon>
        <taxon>Campylobacterales</taxon>
        <taxon>Arcobacteraceae</taxon>
        <taxon>Poseidonibacter</taxon>
    </lineage>
</organism>
<accession>A0A1P8KLL0</accession>
<sequence>MAKGKKTSIKEIKRLDNNEIMINGKEYIITEDTKDIESAITMKISSNGNRILRFEDANKKARIDVKKNFNIVKYSFVDKDAASKFKKGHDQNFLTKDDLKEVIGNANCHKDAMEMIYKFTDKKSDSYDSKSGNMNFYLFEEIKD</sequence>